<feature type="region of interest" description="Disordered" evidence="1">
    <location>
        <begin position="192"/>
        <end position="235"/>
    </location>
</feature>
<evidence type="ECO:0000313" key="3">
    <source>
        <dbReference type="Proteomes" id="UP001064489"/>
    </source>
</evidence>
<name>A0AAD5P1Z1_ACENE</name>
<sequence length="450" mass="52279">MERRAENDGYVDSNHHHYIYEIDEQDEIMNKPSFVEVTTRNRWVTEKRGEEESRNWTKLVVNRNSSDLRWLKRSSFESECESKGFIRNNLFCDDAFNRMEKWSENLENQRKPSWVNITDFKWVGELLDLNFETAFDELDVRQMRRGVVGSSLSQSFRSNSESDRSQGWDFDRAEKRVVEKWILKEKRKESREPFPTKEVGKLFRRSRGDRDKQSRDLGYSSSDTESRESDKEYMSIHNGKCSKTKIMRGKTISDRKKDGPIIQNPIDGEFSSSSESPNELIIITESCEDGVFSDPLEGPSKMIIVGKDLEPLNLEVELVSDVSKIVDPNKTNEKGNKSKKDIIEKQSQLSNEFYWNIEEEIAKVIEKKVSLGYVFKLKDQNENQKDQSNYKNNQGASQENYWNLDNKVAKVIEVGVALGFDFNRNEVEIGENIVSKEKEDEAVMAAVNDS</sequence>
<keyword evidence="3" id="KW-1185">Reference proteome</keyword>
<protein>
    <submittedName>
        <fullName evidence="2">Uncharacterized protein</fullName>
    </submittedName>
</protein>
<feature type="compositionally biased region" description="Basic and acidic residues" evidence="1">
    <location>
        <begin position="224"/>
        <end position="234"/>
    </location>
</feature>
<accession>A0AAD5P1Z1</accession>
<feature type="compositionally biased region" description="Basic and acidic residues" evidence="1">
    <location>
        <begin position="192"/>
        <end position="215"/>
    </location>
</feature>
<evidence type="ECO:0000256" key="1">
    <source>
        <dbReference type="SAM" id="MobiDB-lite"/>
    </source>
</evidence>
<proteinExistence type="predicted"/>
<comment type="caution">
    <text evidence="2">The sequence shown here is derived from an EMBL/GenBank/DDBJ whole genome shotgun (WGS) entry which is preliminary data.</text>
</comment>
<organism evidence="2 3">
    <name type="scientific">Acer negundo</name>
    <name type="common">Box elder</name>
    <dbReference type="NCBI Taxonomy" id="4023"/>
    <lineage>
        <taxon>Eukaryota</taxon>
        <taxon>Viridiplantae</taxon>
        <taxon>Streptophyta</taxon>
        <taxon>Embryophyta</taxon>
        <taxon>Tracheophyta</taxon>
        <taxon>Spermatophyta</taxon>
        <taxon>Magnoliopsida</taxon>
        <taxon>eudicotyledons</taxon>
        <taxon>Gunneridae</taxon>
        <taxon>Pentapetalae</taxon>
        <taxon>rosids</taxon>
        <taxon>malvids</taxon>
        <taxon>Sapindales</taxon>
        <taxon>Sapindaceae</taxon>
        <taxon>Hippocastanoideae</taxon>
        <taxon>Acereae</taxon>
        <taxon>Acer</taxon>
    </lineage>
</organism>
<dbReference type="AlphaFoldDB" id="A0AAD5P1Z1"/>
<dbReference type="Proteomes" id="UP001064489">
    <property type="component" value="Chromosome 1"/>
</dbReference>
<reference evidence="2" key="1">
    <citation type="journal article" date="2022" name="Plant J.">
        <title>Strategies of tolerance reflected in two North American maple genomes.</title>
        <authorList>
            <person name="McEvoy S.L."/>
            <person name="Sezen U.U."/>
            <person name="Trouern-Trend A."/>
            <person name="McMahon S.M."/>
            <person name="Schaberg P.G."/>
            <person name="Yang J."/>
            <person name="Wegrzyn J.L."/>
            <person name="Swenson N.G."/>
        </authorList>
    </citation>
    <scope>NUCLEOTIDE SEQUENCE</scope>
    <source>
        <strain evidence="2">91603</strain>
    </source>
</reference>
<feature type="region of interest" description="Disordered" evidence="1">
    <location>
        <begin position="255"/>
        <end position="275"/>
    </location>
</feature>
<evidence type="ECO:0000313" key="2">
    <source>
        <dbReference type="EMBL" id="KAI9194111.1"/>
    </source>
</evidence>
<reference evidence="2" key="2">
    <citation type="submission" date="2023-02" db="EMBL/GenBank/DDBJ databases">
        <authorList>
            <person name="Swenson N.G."/>
            <person name="Wegrzyn J.L."/>
            <person name="Mcevoy S.L."/>
        </authorList>
    </citation>
    <scope>NUCLEOTIDE SEQUENCE</scope>
    <source>
        <strain evidence="2">91603</strain>
        <tissue evidence="2">Leaf</tissue>
    </source>
</reference>
<dbReference type="EMBL" id="JAJSOW010000003">
    <property type="protein sequence ID" value="KAI9194111.1"/>
    <property type="molecule type" value="Genomic_DNA"/>
</dbReference>
<gene>
    <name evidence="2" type="ORF">LWI28_003216</name>
</gene>